<gene>
    <name evidence="1" type="ORF">CA13_07950</name>
</gene>
<keyword evidence="2" id="KW-1185">Reference proteome</keyword>
<reference evidence="1 2" key="1">
    <citation type="submission" date="2019-02" db="EMBL/GenBank/DDBJ databases">
        <title>Deep-cultivation of Planctomycetes and their phenomic and genomic characterization uncovers novel biology.</title>
        <authorList>
            <person name="Wiegand S."/>
            <person name="Jogler M."/>
            <person name="Boedeker C."/>
            <person name="Pinto D."/>
            <person name="Vollmers J."/>
            <person name="Rivas-Marin E."/>
            <person name="Kohn T."/>
            <person name="Peeters S.H."/>
            <person name="Heuer A."/>
            <person name="Rast P."/>
            <person name="Oberbeckmann S."/>
            <person name="Bunk B."/>
            <person name="Jeske O."/>
            <person name="Meyerdierks A."/>
            <person name="Storesund J.E."/>
            <person name="Kallscheuer N."/>
            <person name="Luecker S."/>
            <person name="Lage O.M."/>
            <person name="Pohl T."/>
            <person name="Merkel B.J."/>
            <person name="Hornburger P."/>
            <person name="Mueller R.-W."/>
            <person name="Bruemmer F."/>
            <person name="Labrenz M."/>
            <person name="Spormann A.M."/>
            <person name="Op Den Camp H."/>
            <person name="Overmann J."/>
            <person name="Amann R."/>
            <person name="Jetten M.S.M."/>
            <person name="Mascher T."/>
            <person name="Medema M.H."/>
            <person name="Devos D.P."/>
            <person name="Kaster A.-K."/>
            <person name="Ovreas L."/>
            <person name="Rohde M."/>
            <person name="Galperin M.Y."/>
            <person name="Jogler C."/>
        </authorList>
    </citation>
    <scope>NUCLEOTIDE SEQUENCE [LARGE SCALE GENOMIC DNA]</scope>
    <source>
        <strain evidence="1 2">CA13</strain>
    </source>
</reference>
<dbReference type="AlphaFoldDB" id="A0A5C5YWL7"/>
<proteinExistence type="predicted"/>
<organism evidence="1 2">
    <name type="scientific">Novipirellula herctigrandis</name>
    <dbReference type="NCBI Taxonomy" id="2527986"/>
    <lineage>
        <taxon>Bacteria</taxon>
        <taxon>Pseudomonadati</taxon>
        <taxon>Planctomycetota</taxon>
        <taxon>Planctomycetia</taxon>
        <taxon>Pirellulales</taxon>
        <taxon>Pirellulaceae</taxon>
        <taxon>Novipirellula</taxon>
    </lineage>
</organism>
<evidence type="ECO:0000313" key="2">
    <source>
        <dbReference type="Proteomes" id="UP000315010"/>
    </source>
</evidence>
<dbReference type="Proteomes" id="UP000315010">
    <property type="component" value="Unassembled WGS sequence"/>
</dbReference>
<accession>A0A5C5YWL7</accession>
<sequence length="29" mass="3308">MHRLIAPLIGPHKLAQIHLDEPSTDFLFP</sequence>
<name>A0A5C5YWL7_9BACT</name>
<evidence type="ECO:0000313" key="1">
    <source>
        <dbReference type="EMBL" id="TWT79395.1"/>
    </source>
</evidence>
<comment type="caution">
    <text evidence="1">The sequence shown here is derived from an EMBL/GenBank/DDBJ whole genome shotgun (WGS) entry which is preliminary data.</text>
</comment>
<dbReference type="EMBL" id="SJPJ01000001">
    <property type="protein sequence ID" value="TWT79395.1"/>
    <property type="molecule type" value="Genomic_DNA"/>
</dbReference>
<protein>
    <submittedName>
        <fullName evidence="1">Uncharacterized protein</fullName>
    </submittedName>
</protein>